<sequence length="91" mass="9783">MKSGVVSYILHCSPKPQEGALYKEAPGAPANQITGKGGTGFRPVKQKHNSGLKDEGEKLLLVNNSTAPLSKKYSLIYIPRVGIYTDMASVH</sequence>
<reference evidence="2 3" key="1">
    <citation type="journal article" date="2023" name="Genes (Basel)">
        <title>Chromosome-Level Genome Assembly and Circadian Gene Repertoire of the Patagonia Blennie Eleginops maclovinus-The Closest Ancestral Proxy of Antarctic Cryonotothenioids.</title>
        <authorList>
            <person name="Cheng C.C."/>
            <person name="Rivera-Colon A.G."/>
            <person name="Minhas B.F."/>
            <person name="Wilson L."/>
            <person name="Rayamajhi N."/>
            <person name="Vargas-Chacoff L."/>
            <person name="Catchen J.M."/>
        </authorList>
    </citation>
    <scope>NUCLEOTIDE SEQUENCE [LARGE SCALE GENOMIC DNA]</scope>
    <source>
        <strain evidence="2">JMC-PN-2008</strain>
    </source>
</reference>
<name>A0AAN7XBA0_ELEMC</name>
<protein>
    <submittedName>
        <fullName evidence="2">Uncharacterized protein</fullName>
    </submittedName>
</protein>
<comment type="caution">
    <text evidence="2">The sequence shown here is derived from an EMBL/GenBank/DDBJ whole genome shotgun (WGS) entry which is preliminary data.</text>
</comment>
<evidence type="ECO:0000256" key="1">
    <source>
        <dbReference type="SAM" id="MobiDB-lite"/>
    </source>
</evidence>
<evidence type="ECO:0000313" key="3">
    <source>
        <dbReference type="Proteomes" id="UP001346869"/>
    </source>
</evidence>
<evidence type="ECO:0000313" key="2">
    <source>
        <dbReference type="EMBL" id="KAK5857496.1"/>
    </source>
</evidence>
<keyword evidence="3" id="KW-1185">Reference proteome</keyword>
<feature type="region of interest" description="Disordered" evidence="1">
    <location>
        <begin position="27"/>
        <end position="53"/>
    </location>
</feature>
<dbReference type="EMBL" id="JAUZQC010000016">
    <property type="protein sequence ID" value="KAK5857496.1"/>
    <property type="molecule type" value="Genomic_DNA"/>
</dbReference>
<accession>A0AAN7XBA0</accession>
<gene>
    <name evidence="2" type="ORF">PBY51_010738</name>
</gene>
<reference evidence="2 3" key="2">
    <citation type="journal article" date="2023" name="Mol. Biol. Evol.">
        <title>Genomics of Secondarily Temperate Adaptation in the Only Non-Antarctic Icefish.</title>
        <authorList>
            <person name="Rivera-Colon A.G."/>
            <person name="Rayamajhi N."/>
            <person name="Minhas B.F."/>
            <person name="Madrigal G."/>
            <person name="Bilyk K.T."/>
            <person name="Yoon V."/>
            <person name="Hune M."/>
            <person name="Gregory S."/>
            <person name="Cheng C.H.C."/>
            <person name="Catchen J.M."/>
        </authorList>
    </citation>
    <scope>NUCLEOTIDE SEQUENCE [LARGE SCALE GENOMIC DNA]</scope>
    <source>
        <strain evidence="2">JMC-PN-2008</strain>
    </source>
</reference>
<organism evidence="2 3">
    <name type="scientific">Eleginops maclovinus</name>
    <name type="common">Patagonian blennie</name>
    <name type="synonym">Eleginus maclovinus</name>
    <dbReference type="NCBI Taxonomy" id="56733"/>
    <lineage>
        <taxon>Eukaryota</taxon>
        <taxon>Metazoa</taxon>
        <taxon>Chordata</taxon>
        <taxon>Craniata</taxon>
        <taxon>Vertebrata</taxon>
        <taxon>Euteleostomi</taxon>
        <taxon>Actinopterygii</taxon>
        <taxon>Neopterygii</taxon>
        <taxon>Teleostei</taxon>
        <taxon>Neoteleostei</taxon>
        <taxon>Acanthomorphata</taxon>
        <taxon>Eupercaria</taxon>
        <taxon>Perciformes</taxon>
        <taxon>Notothenioidei</taxon>
        <taxon>Eleginopidae</taxon>
        <taxon>Eleginops</taxon>
    </lineage>
</organism>
<dbReference type="Proteomes" id="UP001346869">
    <property type="component" value="Unassembled WGS sequence"/>
</dbReference>
<dbReference type="AlphaFoldDB" id="A0AAN7XBA0"/>
<proteinExistence type="predicted"/>